<dbReference type="Proteomes" id="UP000054047">
    <property type="component" value="Unassembled WGS sequence"/>
</dbReference>
<protein>
    <submittedName>
        <fullName evidence="1">Uncharacterized protein</fullName>
    </submittedName>
</protein>
<name>A0A0C2GWV9_9BILA</name>
<proteinExistence type="predicted"/>
<evidence type="ECO:0000313" key="2">
    <source>
        <dbReference type="Proteomes" id="UP000054047"/>
    </source>
</evidence>
<dbReference type="OrthoDB" id="5794356at2759"/>
<organism evidence="1 2">
    <name type="scientific">Ancylostoma duodenale</name>
    <dbReference type="NCBI Taxonomy" id="51022"/>
    <lineage>
        <taxon>Eukaryota</taxon>
        <taxon>Metazoa</taxon>
        <taxon>Ecdysozoa</taxon>
        <taxon>Nematoda</taxon>
        <taxon>Chromadorea</taxon>
        <taxon>Rhabditida</taxon>
        <taxon>Rhabditina</taxon>
        <taxon>Rhabditomorpha</taxon>
        <taxon>Strongyloidea</taxon>
        <taxon>Ancylostomatidae</taxon>
        <taxon>Ancylostomatinae</taxon>
        <taxon>Ancylostoma</taxon>
    </lineage>
</organism>
<gene>
    <name evidence="1" type="ORF">ANCDUO_03664</name>
</gene>
<dbReference type="AlphaFoldDB" id="A0A0C2GWV9"/>
<reference evidence="1 2" key="1">
    <citation type="submission" date="2013-12" db="EMBL/GenBank/DDBJ databases">
        <title>Draft genome of the parsitic nematode Ancylostoma duodenale.</title>
        <authorList>
            <person name="Mitreva M."/>
        </authorList>
    </citation>
    <scope>NUCLEOTIDE SEQUENCE [LARGE SCALE GENOMIC DNA]</scope>
    <source>
        <strain evidence="1 2">Zhejiang</strain>
    </source>
</reference>
<dbReference type="EMBL" id="KN727303">
    <property type="protein sequence ID" value="KIH66005.1"/>
    <property type="molecule type" value="Genomic_DNA"/>
</dbReference>
<sequence>MHEVRLRWYDHVLRSDDSSVAESAMNITADGGRPRGRPKTRWLDRIEEDMRLLKLKDDDAFNQTKWRNHTRNAVPNLWENA</sequence>
<accession>A0A0C2GWV9</accession>
<keyword evidence="2" id="KW-1185">Reference proteome</keyword>
<evidence type="ECO:0000313" key="1">
    <source>
        <dbReference type="EMBL" id="KIH66005.1"/>
    </source>
</evidence>